<comment type="pathway">
    <text evidence="9">Protein modification; lipoprotein biosynthesis (N-acyl transfer).</text>
</comment>
<gene>
    <name evidence="9 11" type="primary">lnt</name>
    <name evidence="11" type="ORF">H1W37_15385</name>
</gene>
<evidence type="ECO:0000313" key="12">
    <source>
        <dbReference type="Proteomes" id="UP000559404"/>
    </source>
</evidence>
<dbReference type="GO" id="GO:0005886">
    <property type="term" value="C:plasma membrane"/>
    <property type="evidence" value="ECO:0007669"/>
    <property type="project" value="UniProtKB-SubCell"/>
</dbReference>
<comment type="catalytic activity">
    <reaction evidence="9">
        <text>N-terminal S-1,2-diacyl-sn-glyceryl-L-cysteinyl-[lipoprotein] + a glycerophospholipid = N-acyl-S-1,2-diacyl-sn-glyceryl-L-cysteinyl-[lipoprotein] + a 2-acyl-sn-glycero-3-phospholipid + H(+)</text>
        <dbReference type="Rhea" id="RHEA:48228"/>
        <dbReference type="Rhea" id="RHEA-COMP:14681"/>
        <dbReference type="Rhea" id="RHEA-COMP:14684"/>
        <dbReference type="ChEBI" id="CHEBI:15378"/>
        <dbReference type="ChEBI" id="CHEBI:136912"/>
        <dbReference type="ChEBI" id="CHEBI:140656"/>
        <dbReference type="ChEBI" id="CHEBI:140657"/>
        <dbReference type="ChEBI" id="CHEBI:140660"/>
        <dbReference type="EC" id="2.3.1.269"/>
    </reaction>
</comment>
<evidence type="ECO:0000256" key="7">
    <source>
        <dbReference type="ARBA" id="ARBA00023136"/>
    </source>
</evidence>
<dbReference type="Pfam" id="PF20154">
    <property type="entry name" value="LNT_N"/>
    <property type="match status" value="1"/>
</dbReference>
<dbReference type="PANTHER" id="PTHR38686">
    <property type="entry name" value="APOLIPOPROTEIN N-ACYLTRANSFERASE"/>
    <property type="match status" value="1"/>
</dbReference>
<feature type="transmembrane region" description="Helical" evidence="9">
    <location>
        <begin position="102"/>
        <end position="130"/>
    </location>
</feature>
<comment type="caution">
    <text evidence="11">The sequence shown here is derived from an EMBL/GenBank/DDBJ whole genome shotgun (WGS) entry which is preliminary data.</text>
</comment>
<feature type="transmembrane region" description="Helical" evidence="9">
    <location>
        <begin position="172"/>
        <end position="196"/>
    </location>
</feature>
<accession>A0A838Y1Z3</accession>
<feature type="domain" description="CN hydrolase" evidence="10">
    <location>
        <begin position="243"/>
        <end position="490"/>
    </location>
</feature>
<feature type="transmembrane region" description="Helical" evidence="9">
    <location>
        <begin position="496"/>
        <end position="518"/>
    </location>
</feature>
<dbReference type="PROSITE" id="PS50263">
    <property type="entry name" value="CN_HYDROLASE"/>
    <property type="match status" value="1"/>
</dbReference>
<evidence type="ECO:0000256" key="5">
    <source>
        <dbReference type="ARBA" id="ARBA00022692"/>
    </source>
</evidence>
<dbReference type="Gene3D" id="3.60.110.10">
    <property type="entry name" value="Carbon-nitrogen hydrolase"/>
    <property type="match status" value="1"/>
</dbReference>
<evidence type="ECO:0000256" key="4">
    <source>
        <dbReference type="ARBA" id="ARBA00022679"/>
    </source>
</evidence>
<evidence type="ECO:0000259" key="10">
    <source>
        <dbReference type="PROSITE" id="PS50263"/>
    </source>
</evidence>
<dbReference type="GO" id="GO:0016410">
    <property type="term" value="F:N-acyltransferase activity"/>
    <property type="evidence" value="ECO:0007669"/>
    <property type="project" value="UniProtKB-UniRule"/>
</dbReference>
<dbReference type="AlphaFoldDB" id="A0A838Y1Z3"/>
<keyword evidence="11" id="KW-0449">Lipoprotein</keyword>
<dbReference type="NCBIfam" id="TIGR00546">
    <property type="entry name" value="lnt"/>
    <property type="match status" value="1"/>
</dbReference>
<name>A0A838Y1Z3_9HYPH</name>
<dbReference type="InterPro" id="IPR003010">
    <property type="entry name" value="C-N_Hydrolase"/>
</dbReference>
<reference evidence="11 12" key="2">
    <citation type="submission" date="2020-08" db="EMBL/GenBank/DDBJ databases">
        <title>Stappia taiwanensis sp. nov., isolated from a coastal thermal spring.</title>
        <authorList>
            <person name="Kampfer P."/>
        </authorList>
    </citation>
    <scope>NUCLEOTIDE SEQUENCE [LARGE SCALE GENOMIC DNA]</scope>
    <source>
        <strain evidence="11 12">DSM 23284</strain>
    </source>
</reference>
<evidence type="ECO:0000256" key="8">
    <source>
        <dbReference type="ARBA" id="ARBA00023315"/>
    </source>
</evidence>
<sequence>MILQRLSHVFLLAFGWQRWLLAALGGALAALAMPPFGWFPVLALSFPALVWLLDGAIAPGARLAARLRAGFVLGWWFGFGFHLAGLWWIGRAFLVDAQLHAWMIPLAVLLLPAGLAIFTGLGVALAAAVWRDGWGRLLALALALAGADALRGKVLSGFPWNTWGYAFGDMLWLAQPAALVGVYGLGLLVTLMFCSLAGFAEPGGGRRAGVAGVLLFLAVGGFGALRLTQAGPPTSEPLALRLVQPSVPQEEKWKPENRSRVFATYLEMSTQPWMDAGGGDLPRVVIWPESAVPFLLTNEPGALSAIARMLGPEDTLVTGAVRQGEVAGSFYNSVFVVDGEGTIRDAYDKVRLVPFGEFLPFGDWLEAIGLTKLVATPGEFRAGYRHRLLTPVTGPAMLPLICYEAIFPEAATSADGRPGWILNVTNDAWFGDTPGPVQHFVQARMRAIEQGVPVVRVANTGISAVVDAQGRVRARLGLGQQGVIDLRLPSSAPPTVYSRAGVLILSLLVTVLLGLLLVSRYVGYARKD</sequence>
<keyword evidence="12" id="KW-1185">Reference proteome</keyword>
<keyword evidence="4 9" id="KW-0808">Transferase</keyword>
<dbReference type="GO" id="GO:0042158">
    <property type="term" value="P:lipoprotein biosynthetic process"/>
    <property type="evidence" value="ECO:0007669"/>
    <property type="project" value="UniProtKB-UniRule"/>
</dbReference>
<comment type="function">
    <text evidence="9">Catalyzes the phospholipid dependent N-acylation of the N-terminal cysteine of apolipoprotein, the last step in lipoprotein maturation.</text>
</comment>
<proteinExistence type="inferred from homology"/>
<feature type="transmembrane region" description="Helical" evidence="9">
    <location>
        <begin position="137"/>
        <end position="160"/>
    </location>
</feature>
<feature type="transmembrane region" description="Helical" evidence="9">
    <location>
        <begin position="39"/>
        <end position="57"/>
    </location>
</feature>
<evidence type="ECO:0000256" key="9">
    <source>
        <dbReference type="HAMAP-Rule" id="MF_01148"/>
    </source>
</evidence>
<dbReference type="EC" id="2.3.1.269" evidence="9"/>
<protein>
    <recommendedName>
        <fullName evidence="9">Apolipoprotein N-acyltransferase</fullName>
        <shortName evidence="9">ALP N-acyltransferase</shortName>
        <ecNumber evidence="9">2.3.1.269</ecNumber>
    </recommendedName>
</protein>
<organism evidence="11 12">
    <name type="scientific">Stappia taiwanensis</name>
    <dbReference type="NCBI Taxonomy" id="992267"/>
    <lineage>
        <taxon>Bacteria</taxon>
        <taxon>Pseudomonadati</taxon>
        <taxon>Pseudomonadota</taxon>
        <taxon>Alphaproteobacteria</taxon>
        <taxon>Hyphomicrobiales</taxon>
        <taxon>Stappiaceae</taxon>
        <taxon>Stappia</taxon>
    </lineage>
</organism>
<keyword evidence="5 9" id="KW-0812">Transmembrane</keyword>
<dbReference type="InterPro" id="IPR036526">
    <property type="entry name" value="C-N_Hydrolase_sf"/>
</dbReference>
<dbReference type="InterPro" id="IPR045378">
    <property type="entry name" value="LNT_N"/>
</dbReference>
<feature type="transmembrane region" description="Helical" evidence="9">
    <location>
        <begin position="208"/>
        <end position="227"/>
    </location>
</feature>
<keyword evidence="8 9" id="KW-0012">Acyltransferase</keyword>
<dbReference type="PANTHER" id="PTHR38686:SF1">
    <property type="entry name" value="APOLIPOPROTEIN N-ACYLTRANSFERASE"/>
    <property type="match status" value="1"/>
</dbReference>
<keyword evidence="6 9" id="KW-1133">Transmembrane helix</keyword>
<dbReference type="UniPathway" id="UPA00666"/>
<dbReference type="SUPFAM" id="SSF56317">
    <property type="entry name" value="Carbon-nitrogen hydrolase"/>
    <property type="match status" value="1"/>
</dbReference>
<dbReference type="RefSeq" id="WP_181761241.1">
    <property type="nucleotide sequence ID" value="NZ_BMCR01000007.1"/>
</dbReference>
<evidence type="ECO:0000313" key="11">
    <source>
        <dbReference type="EMBL" id="MBA4613043.1"/>
    </source>
</evidence>
<keyword evidence="3 9" id="KW-1003">Cell membrane</keyword>
<dbReference type="CDD" id="cd07571">
    <property type="entry name" value="ALP_N-acyl_transferase"/>
    <property type="match status" value="1"/>
</dbReference>
<comment type="similarity">
    <text evidence="2 9">Belongs to the CN hydrolase family. Apolipoprotein N-acyltransferase subfamily.</text>
</comment>
<dbReference type="Proteomes" id="UP000559404">
    <property type="component" value="Unassembled WGS sequence"/>
</dbReference>
<evidence type="ECO:0000256" key="3">
    <source>
        <dbReference type="ARBA" id="ARBA00022475"/>
    </source>
</evidence>
<keyword evidence="7 9" id="KW-0472">Membrane</keyword>
<dbReference type="InterPro" id="IPR004563">
    <property type="entry name" value="Apolipo_AcylTrfase"/>
</dbReference>
<dbReference type="Pfam" id="PF00795">
    <property type="entry name" value="CN_hydrolase"/>
    <property type="match status" value="1"/>
</dbReference>
<comment type="subcellular location">
    <subcellularLocation>
        <location evidence="1 9">Cell membrane</location>
        <topology evidence="1 9">Multi-pass membrane protein</topology>
    </subcellularLocation>
</comment>
<feature type="transmembrane region" description="Helical" evidence="9">
    <location>
        <begin position="69"/>
        <end position="90"/>
    </location>
</feature>
<evidence type="ECO:0000256" key="6">
    <source>
        <dbReference type="ARBA" id="ARBA00022989"/>
    </source>
</evidence>
<evidence type="ECO:0000256" key="1">
    <source>
        <dbReference type="ARBA" id="ARBA00004651"/>
    </source>
</evidence>
<evidence type="ECO:0000256" key="2">
    <source>
        <dbReference type="ARBA" id="ARBA00010065"/>
    </source>
</evidence>
<dbReference type="HAMAP" id="MF_01148">
    <property type="entry name" value="Lnt"/>
    <property type="match status" value="1"/>
</dbReference>
<dbReference type="EMBL" id="JACEON010000015">
    <property type="protein sequence ID" value="MBA4613043.1"/>
    <property type="molecule type" value="Genomic_DNA"/>
</dbReference>
<reference evidence="11 12" key="1">
    <citation type="submission" date="2020-07" db="EMBL/GenBank/DDBJ databases">
        <authorList>
            <person name="Li M."/>
        </authorList>
    </citation>
    <scope>NUCLEOTIDE SEQUENCE [LARGE SCALE GENOMIC DNA]</scope>
    <source>
        <strain evidence="11 12">DSM 23284</strain>
    </source>
</reference>